<evidence type="ECO:0000256" key="3">
    <source>
        <dbReference type="ARBA" id="ARBA00022723"/>
    </source>
</evidence>
<dbReference type="Gene3D" id="3.60.130.10">
    <property type="entry name" value="Clavaminate synthase-like"/>
    <property type="match status" value="1"/>
</dbReference>
<dbReference type="AlphaFoldDB" id="A0AA39TN90"/>
<dbReference type="PANTHER" id="PTHR10696">
    <property type="entry name" value="GAMMA-BUTYROBETAINE HYDROXYLASE-RELATED"/>
    <property type="match status" value="1"/>
</dbReference>
<evidence type="ECO:0000313" key="10">
    <source>
        <dbReference type="Proteomes" id="UP001175000"/>
    </source>
</evidence>
<comment type="similarity">
    <text evidence="2">Belongs to the gamma-BBH/TMLD family.</text>
</comment>
<evidence type="ECO:0000259" key="7">
    <source>
        <dbReference type="Pfam" id="PF02668"/>
    </source>
</evidence>
<proteinExistence type="inferred from homology"/>
<dbReference type="PANTHER" id="PTHR10696:SF25">
    <property type="entry name" value="OXIDOREDUCTASE AIM17-RELATED"/>
    <property type="match status" value="1"/>
</dbReference>
<dbReference type="Gene3D" id="3.30.2020.30">
    <property type="match status" value="1"/>
</dbReference>
<keyword evidence="10" id="KW-1185">Reference proteome</keyword>
<dbReference type="SUPFAM" id="SSF51197">
    <property type="entry name" value="Clavaminate synthase-like"/>
    <property type="match status" value="1"/>
</dbReference>
<gene>
    <name evidence="9" type="ORF">B0T14DRAFT_441523</name>
</gene>
<dbReference type="InterPro" id="IPR038492">
    <property type="entry name" value="GBBH-like_N_sf"/>
</dbReference>
<dbReference type="CDD" id="cd00250">
    <property type="entry name" value="CAS_like"/>
    <property type="match status" value="1"/>
</dbReference>
<dbReference type="Pfam" id="PF02668">
    <property type="entry name" value="TauD"/>
    <property type="match status" value="1"/>
</dbReference>
<dbReference type="InterPro" id="IPR042098">
    <property type="entry name" value="TauD-like_sf"/>
</dbReference>
<comment type="caution">
    <text evidence="9">The sequence shown here is derived from an EMBL/GenBank/DDBJ whole genome shotgun (WGS) entry which is preliminary data.</text>
</comment>
<keyword evidence="5" id="KW-0560">Oxidoreductase</keyword>
<keyword evidence="6" id="KW-0408">Iron</keyword>
<dbReference type="Pfam" id="PF06155">
    <property type="entry name" value="GBBH-like_N"/>
    <property type="match status" value="1"/>
</dbReference>
<evidence type="ECO:0000256" key="5">
    <source>
        <dbReference type="ARBA" id="ARBA00023002"/>
    </source>
</evidence>
<accession>A0AA39TN90</accession>
<name>A0AA39TN90_9PEZI</name>
<evidence type="ECO:0000256" key="1">
    <source>
        <dbReference type="ARBA" id="ARBA00001954"/>
    </source>
</evidence>
<dbReference type="Proteomes" id="UP001175000">
    <property type="component" value="Unassembled WGS sequence"/>
</dbReference>
<feature type="domain" description="Gamma-butyrobetaine hydroxylase-like N-terminal" evidence="8">
    <location>
        <begin position="86"/>
        <end position="147"/>
    </location>
</feature>
<dbReference type="GO" id="GO:0005739">
    <property type="term" value="C:mitochondrion"/>
    <property type="evidence" value="ECO:0007669"/>
    <property type="project" value="TreeGrafter"/>
</dbReference>
<dbReference type="GO" id="GO:0046872">
    <property type="term" value="F:metal ion binding"/>
    <property type="evidence" value="ECO:0007669"/>
    <property type="project" value="UniProtKB-KW"/>
</dbReference>
<feature type="domain" description="TauD/TfdA-like" evidence="7">
    <location>
        <begin position="199"/>
        <end position="446"/>
    </location>
</feature>
<organism evidence="9 10">
    <name type="scientific">Immersiella caudata</name>
    <dbReference type="NCBI Taxonomy" id="314043"/>
    <lineage>
        <taxon>Eukaryota</taxon>
        <taxon>Fungi</taxon>
        <taxon>Dikarya</taxon>
        <taxon>Ascomycota</taxon>
        <taxon>Pezizomycotina</taxon>
        <taxon>Sordariomycetes</taxon>
        <taxon>Sordariomycetidae</taxon>
        <taxon>Sordariales</taxon>
        <taxon>Lasiosphaeriaceae</taxon>
        <taxon>Immersiella</taxon>
    </lineage>
</organism>
<comment type="cofactor">
    <cofactor evidence="1">
        <name>Fe(2+)</name>
        <dbReference type="ChEBI" id="CHEBI:29033"/>
    </cofactor>
</comment>
<dbReference type="GO" id="GO:0045329">
    <property type="term" value="P:carnitine biosynthetic process"/>
    <property type="evidence" value="ECO:0007669"/>
    <property type="project" value="TreeGrafter"/>
</dbReference>
<dbReference type="InterPro" id="IPR010376">
    <property type="entry name" value="GBBH-like_N"/>
</dbReference>
<evidence type="ECO:0008006" key="11">
    <source>
        <dbReference type="Google" id="ProtNLM"/>
    </source>
</evidence>
<keyword evidence="4" id="KW-0223">Dioxygenase</keyword>
<dbReference type="EMBL" id="JAULSU010000007">
    <property type="protein sequence ID" value="KAK0611331.1"/>
    <property type="molecule type" value="Genomic_DNA"/>
</dbReference>
<protein>
    <recommendedName>
        <fullName evidence="11">Gamma-butyrobetaine dioxygenase</fullName>
    </recommendedName>
</protein>
<keyword evidence="3" id="KW-0479">Metal-binding</keyword>
<dbReference type="InterPro" id="IPR050411">
    <property type="entry name" value="AlphaKG_dependent_hydroxylases"/>
</dbReference>
<evidence type="ECO:0000259" key="8">
    <source>
        <dbReference type="Pfam" id="PF06155"/>
    </source>
</evidence>
<reference evidence="9" key="1">
    <citation type="submission" date="2023-06" db="EMBL/GenBank/DDBJ databases">
        <title>Genome-scale phylogeny and comparative genomics of the fungal order Sordariales.</title>
        <authorList>
            <consortium name="Lawrence Berkeley National Laboratory"/>
            <person name="Hensen N."/>
            <person name="Bonometti L."/>
            <person name="Westerberg I."/>
            <person name="Brannstrom I.O."/>
            <person name="Guillou S."/>
            <person name="Cros-Aarteil S."/>
            <person name="Calhoun S."/>
            <person name="Haridas S."/>
            <person name="Kuo A."/>
            <person name="Mondo S."/>
            <person name="Pangilinan J."/>
            <person name="Riley R."/>
            <person name="Labutti K."/>
            <person name="Andreopoulos B."/>
            <person name="Lipzen A."/>
            <person name="Chen C."/>
            <person name="Yanf M."/>
            <person name="Daum C."/>
            <person name="Ng V."/>
            <person name="Clum A."/>
            <person name="Steindorff A."/>
            <person name="Ohm R."/>
            <person name="Martin F."/>
            <person name="Silar P."/>
            <person name="Natvig D."/>
            <person name="Lalanne C."/>
            <person name="Gautier V."/>
            <person name="Ament-Velasquez S.L."/>
            <person name="Kruys A."/>
            <person name="Hutchinson M.I."/>
            <person name="Powell A.J."/>
            <person name="Barry K."/>
            <person name="Miller A.N."/>
            <person name="Grigoriev I.V."/>
            <person name="Debuchy R."/>
            <person name="Gladieux P."/>
            <person name="Thoren M.H."/>
            <person name="Johannesson H."/>
        </authorList>
    </citation>
    <scope>NUCLEOTIDE SEQUENCE</scope>
    <source>
        <strain evidence="9">CBS 606.72</strain>
    </source>
</reference>
<evidence type="ECO:0000256" key="2">
    <source>
        <dbReference type="ARBA" id="ARBA00008654"/>
    </source>
</evidence>
<dbReference type="InterPro" id="IPR003819">
    <property type="entry name" value="TauD/TfdA-like"/>
</dbReference>
<dbReference type="GO" id="GO:0016706">
    <property type="term" value="F:2-oxoglutarate-dependent dioxygenase activity"/>
    <property type="evidence" value="ECO:0007669"/>
    <property type="project" value="UniProtKB-ARBA"/>
</dbReference>
<evidence type="ECO:0000256" key="4">
    <source>
        <dbReference type="ARBA" id="ARBA00022964"/>
    </source>
</evidence>
<evidence type="ECO:0000256" key="6">
    <source>
        <dbReference type="ARBA" id="ARBA00023004"/>
    </source>
</evidence>
<evidence type="ECO:0000313" key="9">
    <source>
        <dbReference type="EMBL" id="KAK0611331.1"/>
    </source>
</evidence>
<sequence>MSPSRIPVAGLLGARLAPSTSPALGLRFLSHSAQRPALHLRPVLPVATSLARRHLSSETSEAAVPEDTRPQSSVKVWQKGVALPIQDGKGSIVVSPLWLRDCCTCSQCVDPDSGQKNFATTELPNKPKISHIEMSSDGAVVVEWENDIMAGGEGNHTSRYSAGQLMTLYSGRRDLSGVSVTPTLWNQAKYKSIMDKCVVSYDNWLNNDDAYYAAFEKLAETGLIFVKNVPRSETEVEKIANRIGMLQHTFYGHTWDVRSKPRAENVAYTSKFLGLHQDLMYHEPIPKLQLLHCLENNCEGGESLFSDGIRAAYDLKLNQPYNYQHLVKLNVPFHYDKGGHHYWAYLPTIRDQGGLVSQTHWAPPFQGFFGVQKQPSWYTKRERFHYSMEVWHKAAQAFQRSIEAPENVLEVKLQPGECVIFDNTRLLHGRRQFAATDGQRWLKGTYISPQVYAAAEQRLKDIMGYPRDSPDITERVGHREDQVRQLGVFR</sequence>